<dbReference type="CDD" id="cd01876">
    <property type="entry name" value="YihA_EngB"/>
    <property type="match status" value="1"/>
</dbReference>
<evidence type="ECO:0000313" key="6">
    <source>
        <dbReference type="Proteomes" id="UP000005551"/>
    </source>
</evidence>
<protein>
    <submittedName>
        <fullName evidence="5">GTP-binding protein engB</fullName>
    </submittedName>
</protein>
<reference evidence="5 6" key="1">
    <citation type="submission" date="2012-05" db="EMBL/GenBank/DDBJ databases">
        <title>Genome sequence of Nitritalea halalkaliphila LW7.</title>
        <authorList>
            <person name="Jangir P.K."/>
            <person name="Singh A."/>
            <person name="Shivaji S."/>
            <person name="Sharma R."/>
        </authorList>
    </citation>
    <scope>NUCLEOTIDE SEQUENCE [LARGE SCALE GENOMIC DNA]</scope>
    <source>
        <strain evidence="5 6">LW7</strain>
    </source>
</reference>
<dbReference type="SUPFAM" id="SSF52540">
    <property type="entry name" value="P-loop containing nucleoside triphosphate hydrolases"/>
    <property type="match status" value="1"/>
</dbReference>
<dbReference type="AlphaFoldDB" id="I5BZ75"/>
<keyword evidence="1" id="KW-0547">Nucleotide-binding</keyword>
<evidence type="ECO:0000256" key="3">
    <source>
        <dbReference type="ARBA" id="ARBA00023134"/>
    </source>
</evidence>
<dbReference type="STRING" id="1189621.A3SI_14864"/>
<keyword evidence="2" id="KW-0460">Magnesium</keyword>
<evidence type="ECO:0000256" key="1">
    <source>
        <dbReference type="ARBA" id="ARBA00022741"/>
    </source>
</evidence>
<keyword evidence="6" id="KW-1185">Reference proteome</keyword>
<comment type="caution">
    <text evidence="5">The sequence shown here is derived from an EMBL/GenBank/DDBJ whole genome shotgun (WGS) entry which is preliminary data.</text>
</comment>
<accession>I5BZ75</accession>
<sequence length="149" mass="16810">MDNSWFMVDLPGYGFAKVSKSLKENWDKMIKGYLTNRGNMEAVFVLIDSRLDPQPIDLQFITWCGEHEVPIVLIFTKADKQSHSKTMGQVNAFLKAVTEIFEEAPLYFISSAESGKGREEIIGFIQSIVRGEFEEPEDLPADDAAEEGK</sequence>
<dbReference type="PANTHER" id="PTHR11649">
    <property type="entry name" value="MSS1/TRME-RELATED GTP-BINDING PROTEIN"/>
    <property type="match status" value="1"/>
</dbReference>
<keyword evidence="3" id="KW-0342">GTP-binding</keyword>
<evidence type="ECO:0000259" key="4">
    <source>
        <dbReference type="PROSITE" id="PS51706"/>
    </source>
</evidence>
<name>I5BZ75_9BACT</name>
<dbReference type="GO" id="GO:0005525">
    <property type="term" value="F:GTP binding"/>
    <property type="evidence" value="ECO:0007669"/>
    <property type="project" value="UniProtKB-KW"/>
</dbReference>
<feature type="domain" description="EngB-type G" evidence="4">
    <location>
        <begin position="1"/>
        <end position="131"/>
    </location>
</feature>
<dbReference type="Gene3D" id="3.40.50.300">
    <property type="entry name" value="P-loop containing nucleotide triphosphate hydrolases"/>
    <property type="match status" value="1"/>
</dbReference>
<dbReference type="InterPro" id="IPR027417">
    <property type="entry name" value="P-loop_NTPase"/>
</dbReference>
<dbReference type="InterPro" id="IPR030393">
    <property type="entry name" value="G_ENGB_dom"/>
</dbReference>
<gene>
    <name evidence="5" type="ORF">A3SI_14864</name>
</gene>
<dbReference type="PATRIC" id="fig|1189621.3.peg.3092"/>
<dbReference type="Proteomes" id="UP000005551">
    <property type="component" value="Unassembled WGS sequence"/>
</dbReference>
<dbReference type="PROSITE" id="PS51706">
    <property type="entry name" value="G_ENGB"/>
    <property type="match status" value="1"/>
</dbReference>
<organism evidence="5 6">
    <name type="scientific">Nitritalea halalkaliphila LW7</name>
    <dbReference type="NCBI Taxonomy" id="1189621"/>
    <lineage>
        <taxon>Bacteria</taxon>
        <taxon>Pseudomonadati</taxon>
        <taxon>Bacteroidota</taxon>
        <taxon>Cytophagia</taxon>
        <taxon>Cytophagales</taxon>
        <taxon>Cyclobacteriaceae</taxon>
        <taxon>Nitritalea</taxon>
    </lineage>
</organism>
<dbReference type="EMBL" id="AJYA01000037">
    <property type="protein sequence ID" value="EIM74877.1"/>
    <property type="molecule type" value="Genomic_DNA"/>
</dbReference>
<dbReference type="PANTHER" id="PTHR11649:SF13">
    <property type="entry name" value="ENGB-TYPE G DOMAIN-CONTAINING PROTEIN"/>
    <property type="match status" value="1"/>
</dbReference>
<evidence type="ECO:0000256" key="2">
    <source>
        <dbReference type="ARBA" id="ARBA00022842"/>
    </source>
</evidence>
<evidence type="ECO:0000313" key="5">
    <source>
        <dbReference type="EMBL" id="EIM74877.1"/>
    </source>
</evidence>
<proteinExistence type="predicted"/>